<dbReference type="PANTHER" id="PTHR46858">
    <property type="entry name" value="OS05G0521000 PROTEIN"/>
    <property type="match status" value="1"/>
</dbReference>
<evidence type="ECO:0000256" key="1">
    <source>
        <dbReference type="ARBA" id="ARBA00022723"/>
    </source>
</evidence>
<dbReference type="AlphaFoldDB" id="A0A087GGI1"/>
<keyword evidence="5" id="KW-1133">Transmembrane helix</keyword>
<keyword evidence="5" id="KW-0812">Transmembrane</keyword>
<dbReference type="Gene3D" id="3.30.40.10">
    <property type="entry name" value="Zinc/RING finger domain, C3HC4 (zinc finger)"/>
    <property type="match status" value="1"/>
</dbReference>
<dbReference type="InterPro" id="IPR001841">
    <property type="entry name" value="Znf_RING"/>
</dbReference>
<reference evidence="8" key="1">
    <citation type="journal article" date="2015" name="Nat. Plants">
        <title>Genome expansion of Arabis alpina linked with retrotransposition and reduced symmetric DNA methylation.</title>
        <authorList>
            <person name="Willing E.M."/>
            <person name="Rawat V."/>
            <person name="Mandakova T."/>
            <person name="Maumus F."/>
            <person name="James G.V."/>
            <person name="Nordstroem K.J."/>
            <person name="Becker C."/>
            <person name="Warthmann N."/>
            <person name="Chica C."/>
            <person name="Szarzynska B."/>
            <person name="Zytnicki M."/>
            <person name="Albani M.C."/>
            <person name="Kiefer C."/>
            <person name="Bergonzi S."/>
            <person name="Castaings L."/>
            <person name="Mateos J.L."/>
            <person name="Berns M.C."/>
            <person name="Bujdoso N."/>
            <person name="Piofczyk T."/>
            <person name="de Lorenzo L."/>
            <person name="Barrero-Sicilia C."/>
            <person name="Mateos I."/>
            <person name="Piednoel M."/>
            <person name="Hagmann J."/>
            <person name="Chen-Min-Tao R."/>
            <person name="Iglesias-Fernandez R."/>
            <person name="Schuster S.C."/>
            <person name="Alonso-Blanco C."/>
            <person name="Roudier F."/>
            <person name="Carbonero P."/>
            <person name="Paz-Ares J."/>
            <person name="Davis S.J."/>
            <person name="Pecinka A."/>
            <person name="Quesneville H."/>
            <person name="Colot V."/>
            <person name="Lysak M.A."/>
            <person name="Weigel D."/>
            <person name="Coupland G."/>
            <person name="Schneeberger K."/>
        </authorList>
    </citation>
    <scope>NUCLEOTIDE SEQUENCE [LARGE SCALE GENOMIC DNA]</scope>
    <source>
        <strain evidence="8">cv. Pajares</strain>
    </source>
</reference>
<feature type="domain" description="RING-type" evidence="6">
    <location>
        <begin position="220"/>
        <end position="260"/>
    </location>
</feature>
<dbReference type="EMBL" id="CM002875">
    <property type="protein sequence ID" value="KFK28983.1"/>
    <property type="molecule type" value="Genomic_DNA"/>
</dbReference>
<dbReference type="SUPFAM" id="SSF57850">
    <property type="entry name" value="RING/U-box"/>
    <property type="match status" value="1"/>
</dbReference>
<name>A0A087GGI1_ARAAL</name>
<dbReference type="eggNOG" id="KOG4275">
    <property type="taxonomic scope" value="Eukaryota"/>
</dbReference>
<evidence type="ECO:0000313" key="8">
    <source>
        <dbReference type="Proteomes" id="UP000029120"/>
    </source>
</evidence>
<dbReference type="Gramene" id="KFK28983">
    <property type="protein sequence ID" value="KFK28983"/>
    <property type="gene ID" value="AALP_AA7G073300"/>
</dbReference>
<dbReference type="PROSITE" id="PS50089">
    <property type="entry name" value="ZF_RING_2"/>
    <property type="match status" value="1"/>
</dbReference>
<accession>A0A087GGI1</accession>
<evidence type="ECO:0000259" key="6">
    <source>
        <dbReference type="PROSITE" id="PS50089"/>
    </source>
</evidence>
<dbReference type="GO" id="GO:0008270">
    <property type="term" value="F:zinc ion binding"/>
    <property type="evidence" value="ECO:0007669"/>
    <property type="project" value="UniProtKB-KW"/>
</dbReference>
<dbReference type="SMART" id="SM00184">
    <property type="entry name" value="RING"/>
    <property type="match status" value="1"/>
</dbReference>
<proteinExistence type="predicted"/>
<keyword evidence="3" id="KW-0862">Zinc</keyword>
<dbReference type="GO" id="GO:0016567">
    <property type="term" value="P:protein ubiquitination"/>
    <property type="evidence" value="ECO:0007669"/>
    <property type="project" value="TreeGrafter"/>
</dbReference>
<feature type="transmembrane region" description="Helical" evidence="5">
    <location>
        <begin position="145"/>
        <end position="165"/>
    </location>
</feature>
<keyword evidence="5" id="KW-0472">Membrane</keyword>
<evidence type="ECO:0000313" key="7">
    <source>
        <dbReference type="EMBL" id="KFK28983.1"/>
    </source>
</evidence>
<dbReference type="Pfam" id="PF13920">
    <property type="entry name" value="zf-C3HC4_3"/>
    <property type="match status" value="1"/>
</dbReference>
<sequence>MPRSLIIELRLISTELTVSGCHHICYWNDETIENGKLASTDAPAMQDYYLGFYEKYVKPFVFTPTNACDIDRYDELTYSCEIALVLHEVLEILWKDVQLPPEIRDAHTHVKELSRTFKTYIVIPDALIGLPVGFSPLYMELSFPARLVVYFTVLGTVMLVIVLLLKFLSEYDLEDDTAMLPVSAEEEQRPLMINNAPRQGDEETAIMFSSSEDVDYSKICVICFEERKNCFFVPCGHSATCYGCAQKILSEESKVCPICRRVIRKSRRLLLRR</sequence>
<evidence type="ECO:0000256" key="5">
    <source>
        <dbReference type="SAM" id="Phobius"/>
    </source>
</evidence>
<dbReference type="InterPro" id="IPR013083">
    <property type="entry name" value="Znf_RING/FYVE/PHD"/>
</dbReference>
<dbReference type="OrthoDB" id="3045089at2759"/>
<keyword evidence="1" id="KW-0479">Metal-binding</keyword>
<dbReference type="Proteomes" id="UP000029120">
    <property type="component" value="Chromosome 7"/>
</dbReference>
<evidence type="ECO:0000256" key="4">
    <source>
        <dbReference type="PROSITE-ProRule" id="PRU00175"/>
    </source>
</evidence>
<dbReference type="GO" id="GO:0061630">
    <property type="term" value="F:ubiquitin protein ligase activity"/>
    <property type="evidence" value="ECO:0007669"/>
    <property type="project" value="TreeGrafter"/>
</dbReference>
<dbReference type="PANTHER" id="PTHR46858:SF6">
    <property type="entry name" value="LIGASE, PUTATIVE-RELATED"/>
    <property type="match status" value="1"/>
</dbReference>
<evidence type="ECO:0000256" key="3">
    <source>
        <dbReference type="ARBA" id="ARBA00022833"/>
    </source>
</evidence>
<protein>
    <recommendedName>
        <fullName evidence="6">RING-type domain-containing protein</fullName>
    </recommendedName>
</protein>
<organism evidence="7 8">
    <name type="scientific">Arabis alpina</name>
    <name type="common">Alpine rock-cress</name>
    <dbReference type="NCBI Taxonomy" id="50452"/>
    <lineage>
        <taxon>Eukaryota</taxon>
        <taxon>Viridiplantae</taxon>
        <taxon>Streptophyta</taxon>
        <taxon>Embryophyta</taxon>
        <taxon>Tracheophyta</taxon>
        <taxon>Spermatophyta</taxon>
        <taxon>Magnoliopsida</taxon>
        <taxon>eudicotyledons</taxon>
        <taxon>Gunneridae</taxon>
        <taxon>Pentapetalae</taxon>
        <taxon>rosids</taxon>
        <taxon>malvids</taxon>
        <taxon>Brassicales</taxon>
        <taxon>Brassicaceae</taxon>
        <taxon>Arabideae</taxon>
        <taxon>Arabis</taxon>
    </lineage>
</organism>
<keyword evidence="8" id="KW-1185">Reference proteome</keyword>
<gene>
    <name evidence="7" type="ordered locus">AALP_Aa7g073300</name>
</gene>
<evidence type="ECO:0000256" key="2">
    <source>
        <dbReference type="ARBA" id="ARBA00022771"/>
    </source>
</evidence>
<keyword evidence="2 4" id="KW-0863">Zinc-finger</keyword>